<dbReference type="AlphaFoldDB" id="A0AAV4M5X6"/>
<gene>
    <name evidence="1" type="ORF">CEXT_385001</name>
</gene>
<name>A0AAV4M5X6_CAEEX</name>
<organism evidence="1 2">
    <name type="scientific">Caerostris extrusa</name>
    <name type="common">Bark spider</name>
    <name type="synonym">Caerostris bankana</name>
    <dbReference type="NCBI Taxonomy" id="172846"/>
    <lineage>
        <taxon>Eukaryota</taxon>
        <taxon>Metazoa</taxon>
        <taxon>Ecdysozoa</taxon>
        <taxon>Arthropoda</taxon>
        <taxon>Chelicerata</taxon>
        <taxon>Arachnida</taxon>
        <taxon>Araneae</taxon>
        <taxon>Araneomorphae</taxon>
        <taxon>Entelegynae</taxon>
        <taxon>Araneoidea</taxon>
        <taxon>Araneidae</taxon>
        <taxon>Caerostris</taxon>
    </lineage>
</organism>
<protein>
    <submittedName>
        <fullName evidence="1">Uncharacterized protein</fullName>
    </submittedName>
</protein>
<reference evidence="1 2" key="1">
    <citation type="submission" date="2021-06" db="EMBL/GenBank/DDBJ databases">
        <title>Caerostris extrusa draft genome.</title>
        <authorList>
            <person name="Kono N."/>
            <person name="Arakawa K."/>
        </authorList>
    </citation>
    <scope>NUCLEOTIDE SEQUENCE [LARGE SCALE GENOMIC DNA]</scope>
</reference>
<comment type="caution">
    <text evidence="1">The sequence shown here is derived from an EMBL/GenBank/DDBJ whole genome shotgun (WGS) entry which is preliminary data.</text>
</comment>
<dbReference type="EMBL" id="BPLR01019398">
    <property type="protein sequence ID" value="GIX67429.1"/>
    <property type="molecule type" value="Genomic_DNA"/>
</dbReference>
<proteinExistence type="predicted"/>
<evidence type="ECO:0000313" key="2">
    <source>
        <dbReference type="Proteomes" id="UP001054945"/>
    </source>
</evidence>
<keyword evidence="2" id="KW-1185">Reference proteome</keyword>
<evidence type="ECO:0000313" key="1">
    <source>
        <dbReference type="EMBL" id="GIX67429.1"/>
    </source>
</evidence>
<accession>A0AAV4M5X6</accession>
<dbReference type="Proteomes" id="UP001054945">
    <property type="component" value="Unassembled WGS sequence"/>
</dbReference>
<sequence length="142" mass="16041">MLSAIINYMTQYRLPSICSGPSKGELDLDEGEGWGWGASGPLEGQLSWAVTACWLFICKPNRTLGLFYLSFEIIINGGYLLVQKGLKRNLLTEGKDKRLLGVTKRSGSETLTSYNFGIRCLFTGETRSFDRFYNMRIDFINM</sequence>